<sequence length="2493" mass="272506">MAGYPTYQPGSQDPPGYPPNRYSASGPHPNPYDDAYAYPDQPPQQNPYPYSTPYDSPIRPPSAAGASPAGRRASQFHDDNGYGGAGHYSQDEPGYVPASSFDADGTYHDDGRAQPTLYPRRSIDAESTSFAHHGAAHAAGGIPGASDSEDDASMPLRARGPRNSESGASMTFPGGFVDPSSMEAGEAGGIRFGRIPQRIPRRYKTLKRVELYHGNLVLDCPVPSKLLEKLNDRESREFTHMRYTAATCDPDKFKEEQFTLRPVLFDPPRRTEMFIVLTMYNEDEELFTRTMHGVMTNIAHLCTRERSKTWGKDGWKKVVVCIVSDGRKKVNARTLSVLAAMGVYQEGVAKNMVNGKAVEAHIYEYTTQLSVDSNLKFRGREKGIMPVQILFCLKERNQKKINSHRWFFSAFGPVLQPNICVLIDVGTMPRPKSLYHLWKAFDINSNVGGACGEIVALKGKYGQGLLNPLVAAQNFEYKMSNILDKPLESVFGYITVLPGAFSAYRYISLQNDSTGQGPLEKYFMGEKLHGGGAGQAGIFESNMYLAEDRILCWELVTKRNAQWVLRYVKSAQAVTDVPDQVPELISQRRRWLNGSFFAGIHSVVHLHYIYRSNHTFTRKAIIHVEWVYQLIVLLFSWFGLANFYIAFVFITSSLDTLVPKMSIPNEILRYLYLAIIILCFLLAMGNRPAGAKMMYTGAMVVMGILTVYMSVAAMWIAVRSIMRSTTSPDGAESLVKDSNFVTIVISLASTYGIWLLASLMFLEPWHMFSSILQYLVLSASFVNIINIYAFCNVHDISWGTKGSDKVGTDLGSAVVGKGNQIEVSMPSGDKDLNTLYDDSLHVLATPPPKEVKTVDLDQKQTDYYAAFRTNVVLAWTISNAALAVTILSLSSDSVRSGYTSYNLPDDSVPPSFGTMPTIVPLVLTAGAAIQGLRARNRRLDAEEVGAGGRAEDEDATMRRQLADSDMEDEDDDKDEEPVAKRASEGNRGDVQTTIRTSQRASSTGAGTGNGGTRSSQSRSRPSLDRRKSPADGRAARTVAINTNAVAGKRKENVASLSDSETPATSSDEEPATNIERRRNPSARRPSAHTSSSPGPDSTNKRHSVELGTSKRSTGSSTLRTSTSQQDRRELPARNETAVAKAPVRGREVARPWASSSRSIPAEIPSRDLGVMGVNGSDGQSDVGGEGPALTEGKAGRSRNLTESPTGFGSEDEDMFEPVHNERRQPPKAHLAVPSAQDERHPSAGPDGAAVLVAPATSMDSASRPSARHSAHHWQRFNNLLHPNFLKQYNSGGKDLPRTSTWGSETLASENESERSRRGLTTPTPSIHFGRGARKPGRAADGLGPPAVSFQREVSVGGRLLHPELPSILRSRSGHADSTNGDPNHRSTTTPAGSGGRDSRARARTGRSGVTLRRTATADSDNSVSFYSETDGDSENDAADQVLGRSRKEVPRLSAGRGQGRGRAKPDRKPSRALSTLILAGGSAPLRGWARRKQSQDRDDADVEAEADGDGDGDAGQDGEDGNTRSEAGATDDLDEEEDDNDADSEEDEAKVHVYRKTPIISGIMAPFSIMLEVPGFTSTWYVSTGREVTEAIYVLNPVLLDVGLSISMVFAVLANLCIILRFLEVMRPKKSTLIAMVLLTLHDAINIAALASFGKAHAIDDGFTYSEGYWMTLGSTIASVIVNFTLVADYVNTKQFRDAGSGLTRKQRELVIMTMLVLFYLSIGALIYCLLLKIRFEDALYFSVCTLFTIGFGDILPSTTAARIVLFFYAPAGIVLVALVIATTRETILEQFEQSYKQRRLAVKQRYTERQEAKRVNRQLRRAVRLRQFSVGRGGGRQWLAENQHLLPNVELALPVLPPRKSEEEEKKDTRLGKILDAARAMVETGFSQGWHKDAKRGSLDAQEVEKADHGNGGSHLSKRRESAAPDIGAGFAMLTGALIAPARAGTAMMSPKVTDAWMEMEKSDGMYMEKPDGKKDGTTIGGNNSDTTNPSQDKEASSSLQASDGVEKDPNEISGQGVASECGIETRFHQDDTYVTEEQQGDEMALMEDSLQKHREQLERHWEKFKNEVVQQERNEFVAKMVVSGSLFLVFWLMGAGIFVATEKWNFFEGLYFGFVFFSTIGYGDFSPKTPSGRAFFIVWALFGVGILTVIFSVLGDAWGTMYKNTLADSRRKYGWKARWRRRRELKQKKKEANNPSEAAGPGNQPDEEGADPDQSQAPYEEADGRTGTGSFAPSDAGDGMDEGRAGDNSSSLRPTIRRGDTFSSIGGLGGDEALSSTTAKKRRQFAPDQLPLQLARAAMHLHSEASHLLESQRHVLAESVSSAPSLHRRLRRQLRVVASGGKLSRGAVSSATAAVGGSEDVEDGEGGAGSGSASGPGPEADEDEIHRFELEKLEASAVSALEQEGDLAGMAAVRQLFALLQYDTHLTAVIENSHALRETLVGQEKDLAELRARITELEADVEKEMDVGDRGSDKNPEMEVEKMRGTEQGEE</sequence>
<evidence type="ECO:0000259" key="19">
    <source>
        <dbReference type="Pfam" id="PF07885"/>
    </source>
</evidence>
<feature type="transmembrane region" description="Helical" evidence="18">
    <location>
        <begin position="1710"/>
        <end position="1734"/>
    </location>
</feature>
<feature type="transmembrane region" description="Helical" evidence="18">
    <location>
        <begin position="670"/>
        <end position="689"/>
    </location>
</feature>
<feature type="region of interest" description="Disordered" evidence="17">
    <location>
        <begin position="1486"/>
        <end position="1549"/>
    </location>
</feature>
<keyword evidence="10 16" id="KW-0406">Ion transport</keyword>
<feature type="compositionally biased region" description="Polar residues" evidence="17">
    <location>
        <begin position="989"/>
        <end position="998"/>
    </location>
</feature>
<feature type="compositionally biased region" description="Basic and acidic residues" evidence="17">
    <location>
        <begin position="1967"/>
        <end position="1978"/>
    </location>
</feature>
<keyword evidence="6" id="KW-0328">Glycosyltransferase</keyword>
<evidence type="ECO:0000256" key="3">
    <source>
        <dbReference type="ARBA" id="ARBA00012543"/>
    </source>
</evidence>
<dbReference type="GO" id="GO:0005267">
    <property type="term" value="F:potassium channel activity"/>
    <property type="evidence" value="ECO:0007669"/>
    <property type="project" value="InterPro"/>
</dbReference>
<dbReference type="EMBL" id="LWDE02000298">
    <property type="protein sequence ID" value="KAE8249202.1"/>
    <property type="molecule type" value="Genomic_DNA"/>
</dbReference>
<dbReference type="GO" id="GO:0071555">
    <property type="term" value="P:cell wall organization"/>
    <property type="evidence" value="ECO:0007669"/>
    <property type="project" value="UniProtKB-KW"/>
</dbReference>
<feature type="compositionally biased region" description="Low complexity" evidence="17">
    <location>
        <begin position="1106"/>
        <end position="1123"/>
    </location>
</feature>
<dbReference type="EC" id="2.4.1.16" evidence="3"/>
<feature type="transmembrane region" description="Helical" evidence="18">
    <location>
        <begin position="1602"/>
        <end position="1623"/>
    </location>
</feature>
<evidence type="ECO:0000256" key="7">
    <source>
        <dbReference type="ARBA" id="ARBA00022679"/>
    </source>
</evidence>
<dbReference type="InterPro" id="IPR004835">
    <property type="entry name" value="Chitin_synth"/>
</dbReference>
<feature type="compositionally biased region" description="Low complexity" evidence="17">
    <location>
        <begin position="2350"/>
        <end position="2360"/>
    </location>
</feature>
<comment type="subcellular location">
    <subcellularLocation>
        <location evidence="2">Cell membrane</location>
        <topology evidence="2">Multi-pass membrane protein</topology>
    </subcellularLocation>
    <subcellularLocation>
        <location evidence="1">Cytoplasmic vesicle membrane</location>
        <topology evidence="1">Multi-pass membrane protein</topology>
    </subcellularLocation>
</comment>
<evidence type="ECO:0000256" key="14">
    <source>
        <dbReference type="ARBA" id="ARBA00023329"/>
    </source>
</evidence>
<keyword evidence="5" id="KW-1003">Cell membrane</keyword>
<feature type="compositionally biased region" description="Basic and acidic residues" evidence="17">
    <location>
        <begin position="1891"/>
        <end position="1910"/>
    </location>
</feature>
<evidence type="ECO:0000313" key="21">
    <source>
        <dbReference type="EMBL" id="KAE8249202.1"/>
    </source>
</evidence>
<feature type="region of interest" description="Disordered" evidence="17">
    <location>
        <begin position="131"/>
        <end position="173"/>
    </location>
</feature>
<evidence type="ECO:0000256" key="9">
    <source>
        <dbReference type="ARBA" id="ARBA00022989"/>
    </source>
</evidence>
<evidence type="ECO:0000256" key="11">
    <source>
        <dbReference type="ARBA" id="ARBA00023136"/>
    </source>
</evidence>
<feature type="transmembrane region" description="Helical" evidence="18">
    <location>
        <begin position="871"/>
        <end position="891"/>
    </location>
</feature>
<feature type="transmembrane region" description="Helical" evidence="18">
    <location>
        <begin position="695"/>
        <end position="718"/>
    </location>
</feature>
<dbReference type="SUPFAM" id="SSF81324">
    <property type="entry name" value="Voltage-gated potassium channels"/>
    <property type="match status" value="2"/>
</dbReference>
<protein>
    <recommendedName>
        <fullName evidence="3">chitin synthase</fullName>
        <ecNumber evidence="3">2.4.1.16</ecNumber>
    </recommendedName>
</protein>
<keyword evidence="8 16" id="KW-0812">Transmembrane</keyword>
<evidence type="ECO:0000256" key="12">
    <source>
        <dbReference type="ARBA" id="ARBA00023303"/>
    </source>
</evidence>
<evidence type="ECO:0000256" key="4">
    <source>
        <dbReference type="ARBA" id="ARBA00022448"/>
    </source>
</evidence>
<feature type="compositionally biased region" description="Polar residues" evidence="17">
    <location>
        <begin position="1297"/>
        <end position="1309"/>
    </location>
</feature>
<feature type="region of interest" description="Disordered" evidence="17">
    <location>
        <begin position="1290"/>
        <end position="1345"/>
    </location>
</feature>
<feature type="domain" description="Potassium channel" evidence="19">
    <location>
        <begin position="1716"/>
        <end position="1788"/>
    </location>
</feature>
<dbReference type="PRINTS" id="PR01333">
    <property type="entry name" value="2POREKCHANEL"/>
</dbReference>
<dbReference type="GO" id="GO:0030428">
    <property type="term" value="C:cell septum"/>
    <property type="evidence" value="ECO:0007669"/>
    <property type="project" value="TreeGrafter"/>
</dbReference>
<feature type="compositionally biased region" description="Low complexity" evidence="17">
    <location>
        <begin position="131"/>
        <end position="140"/>
    </location>
</feature>
<evidence type="ECO:0000256" key="10">
    <source>
        <dbReference type="ARBA" id="ARBA00023065"/>
    </source>
</evidence>
<feature type="compositionally biased region" description="Basic and acidic residues" evidence="17">
    <location>
        <begin position="1021"/>
        <end position="1034"/>
    </location>
</feature>
<evidence type="ECO:0000256" key="2">
    <source>
        <dbReference type="ARBA" id="ARBA00004651"/>
    </source>
</evidence>
<feature type="transmembrane region" description="Helical" evidence="18">
    <location>
        <begin position="739"/>
        <end position="759"/>
    </location>
</feature>
<feature type="region of interest" description="Disordered" evidence="17">
    <location>
        <begin position="2187"/>
        <end position="2284"/>
    </location>
</feature>
<dbReference type="InterPro" id="IPR013099">
    <property type="entry name" value="K_chnl_dom"/>
</dbReference>
<feature type="region of interest" description="Disordered" evidence="17">
    <location>
        <begin position="1967"/>
        <end position="2023"/>
    </location>
</feature>
<feature type="region of interest" description="Disordered" evidence="17">
    <location>
        <begin position="2350"/>
        <end position="2384"/>
    </location>
</feature>
<feature type="transmembrane region" description="Helical" evidence="18">
    <location>
        <begin position="2136"/>
        <end position="2156"/>
    </location>
</feature>
<dbReference type="InterPro" id="IPR003280">
    <property type="entry name" value="2pore_dom_K_chnl"/>
</dbReference>
<reference evidence="21" key="1">
    <citation type="submission" date="2016-04" db="EMBL/GenBank/DDBJ databases">
        <authorList>
            <person name="Nguyen H.D."/>
            <person name="Samba Siva P."/>
            <person name="Cullis J."/>
            <person name="Levesque C.A."/>
            <person name="Hambleton S."/>
        </authorList>
    </citation>
    <scope>NUCLEOTIDE SEQUENCE</scope>
    <source>
        <strain evidence="21">DAOMC 236426</strain>
    </source>
</reference>
<dbReference type="PANTHER" id="PTHR22914">
    <property type="entry name" value="CHITIN SYNTHASE"/>
    <property type="match status" value="1"/>
</dbReference>
<evidence type="ECO:0000313" key="22">
    <source>
        <dbReference type="Proteomes" id="UP000077684"/>
    </source>
</evidence>
<evidence type="ECO:0000256" key="5">
    <source>
        <dbReference type="ARBA" id="ARBA00022475"/>
    </source>
</evidence>
<feature type="transmembrane region" description="Helical" evidence="18">
    <location>
        <begin position="1559"/>
        <end position="1582"/>
    </location>
</feature>
<comment type="caution">
    <text evidence="21">The sequence shown here is derived from an EMBL/GenBank/DDBJ whole genome shotgun (WGS) entry which is preliminary data.</text>
</comment>
<evidence type="ECO:0000256" key="16">
    <source>
        <dbReference type="RuleBase" id="RU003857"/>
    </source>
</evidence>
<evidence type="ECO:0000256" key="17">
    <source>
        <dbReference type="SAM" id="MobiDB-lite"/>
    </source>
</evidence>
<accession>A0A8X7MUN0</accession>
<feature type="compositionally biased region" description="Polar residues" evidence="17">
    <location>
        <begin position="1088"/>
        <end position="1097"/>
    </location>
</feature>
<dbReference type="Gene3D" id="1.10.287.70">
    <property type="match status" value="2"/>
</dbReference>
<feature type="transmembrane region" description="Helical" evidence="18">
    <location>
        <begin position="1764"/>
        <end position="1782"/>
    </location>
</feature>
<feature type="domain" description="Chitin synthase N-terminal" evidence="20">
    <location>
        <begin position="204"/>
        <end position="272"/>
    </location>
</feature>
<dbReference type="InterPro" id="IPR029044">
    <property type="entry name" value="Nucleotide-diphossugar_trans"/>
</dbReference>
<keyword evidence="13" id="KW-0961">Cell wall biogenesis/degradation</keyword>
<dbReference type="PANTHER" id="PTHR22914:SF9">
    <property type="entry name" value="CHITIN SYNTHASE 1"/>
    <property type="match status" value="1"/>
</dbReference>
<evidence type="ECO:0000256" key="18">
    <source>
        <dbReference type="SAM" id="Phobius"/>
    </source>
</evidence>
<feature type="region of interest" description="Disordered" evidence="17">
    <location>
        <begin position="1887"/>
        <end position="1922"/>
    </location>
</feature>
<keyword evidence="12 16" id="KW-0407">Ion channel</keyword>
<dbReference type="GO" id="GO:0005886">
    <property type="term" value="C:plasma membrane"/>
    <property type="evidence" value="ECO:0007669"/>
    <property type="project" value="UniProtKB-SubCell"/>
</dbReference>
<feature type="compositionally biased region" description="Low complexity" evidence="17">
    <location>
        <begin position="61"/>
        <end position="73"/>
    </location>
</feature>
<dbReference type="CDD" id="cd04190">
    <property type="entry name" value="Chitin_synth_C"/>
    <property type="match status" value="1"/>
</dbReference>
<feature type="transmembrane region" description="Helical" evidence="18">
    <location>
        <begin position="1635"/>
        <end position="1656"/>
    </location>
</feature>
<evidence type="ECO:0000256" key="8">
    <source>
        <dbReference type="ARBA" id="ARBA00022692"/>
    </source>
</evidence>
<feature type="compositionally biased region" description="Polar residues" evidence="17">
    <location>
        <begin position="1054"/>
        <end position="1065"/>
    </location>
</feature>
<name>A0A8X7MUN0_9BASI</name>
<evidence type="ECO:0000256" key="1">
    <source>
        <dbReference type="ARBA" id="ARBA00004439"/>
    </source>
</evidence>
<feature type="compositionally biased region" description="Acidic residues" evidence="17">
    <location>
        <begin position="1529"/>
        <end position="1548"/>
    </location>
</feature>
<gene>
    <name evidence="21" type="ORF">A4X06_0g3339</name>
</gene>
<comment type="similarity">
    <text evidence="16">Belongs to the two pore domain potassium channel (TC 1.A.1.8) family.</text>
</comment>
<keyword evidence="14" id="KW-0968">Cytoplasmic vesicle</keyword>
<organism evidence="21 22">
    <name type="scientific">Tilletia controversa</name>
    <name type="common">dwarf bunt fungus</name>
    <dbReference type="NCBI Taxonomy" id="13291"/>
    <lineage>
        <taxon>Eukaryota</taxon>
        <taxon>Fungi</taxon>
        <taxon>Dikarya</taxon>
        <taxon>Basidiomycota</taxon>
        <taxon>Ustilaginomycotina</taxon>
        <taxon>Exobasidiomycetes</taxon>
        <taxon>Tilletiales</taxon>
        <taxon>Tilletiaceae</taxon>
        <taxon>Tilletia</taxon>
    </lineage>
</organism>
<feature type="compositionally biased region" description="Polar residues" evidence="17">
    <location>
        <begin position="1416"/>
        <end position="1427"/>
    </location>
</feature>
<feature type="compositionally biased region" description="Basic and acidic residues" evidence="17">
    <location>
        <begin position="976"/>
        <end position="987"/>
    </location>
</feature>
<feature type="compositionally biased region" description="Acidic residues" evidence="17">
    <location>
        <begin position="964"/>
        <end position="975"/>
    </location>
</feature>
<dbReference type="InterPro" id="IPR013616">
    <property type="entry name" value="Chitin_synth_N"/>
</dbReference>
<dbReference type="SUPFAM" id="SSF53448">
    <property type="entry name" value="Nucleotide-diphospho-sugar transferases"/>
    <property type="match status" value="1"/>
</dbReference>
<feature type="region of interest" description="Disordered" evidence="17">
    <location>
        <begin position="2464"/>
        <end position="2493"/>
    </location>
</feature>
<feature type="region of interest" description="Disordered" evidence="17">
    <location>
        <begin position="1"/>
        <end position="116"/>
    </location>
</feature>
<dbReference type="Pfam" id="PF01644">
    <property type="entry name" value="Chitin_synth_1"/>
    <property type="match status" value="1"/>
</dbReference>
<dbReference type="Pfam" id="PF07885">
    <property type="entry name" value="Ion_trans_2"/>
    <property type="match status" value="2"/>
</dbReference>
<keyword evidence="11 18" id="KW-0472">Membrane</keyword>
<feature type="compositionally biased region" description="Polar residues" evidence="17">
    <location>
        <begin position="1982"/>
        <end position="2003"/>
    </location>
</feature>
<feature type="region of interest" description="Disordered" evidence="17">
    <location>
        <begin position="1364"/>
        <end position="1471"/>
    </location>
</feature>
<dbReference type="GO" id="GO:0004100">
    <property type="term" value="F:chitin synthase activity"/>
    <property type="evidence" value="ECO:0007669"/>
    <property type="project" value="UniProtKB-EC"/>
</dbReference>
<evidence type="ECO:0000256" key="13">
    <source>
        <dbReference type="ARBA" id="ARBA00023316"/>
    </source>
</evidence>
<keyword evidence="4 16" id="KW-0813">Transport</keyword>
<proteinExistence type="inferred from homology"/>
<feature type="transmembrane region" description="Helical" evidence="18">
    <location>
        <begin position="911"/>
        <end position="929"/>
    </location>
</feature>
<evidence type="ECO:0000256" key="15">
    <source>
        <dbReference type="ARBA" id="ARBA00024009"/>
    </source>
</evidence>
<dbReference type="Proteomes" id="UP000077684">
    <property type="component" value="Unassembled WGS sequence"/>
</dbReference>
<dbReference type="GO" id="GO:0030659">
    <property type="term" value="C:cytoplasmic vesicle membrane"/>
    <property type="evidence" value="ECO:0007669"/>
    <property type="project" value="UniProtKB-SubCell"/>
</dbReference>
<feature type="transmembrane region" description="Helical" evidence="18">
    <location>
        <begin position="630"/>
        <end position="650"/>
    </location>
</feature>
<feature type="compositionally biased region" description="Polar residues" evidence="17">
    <location>
        <begin position="1375"/>
        <end position="1390"/>
    </location>
</feature>
<feature type="domain" description="Potassium channel" evidence="19">
    <location>
        <begin position="2089"/>
        <end position="2158"/>
    </location>
</feature>
<feature type="transmembrane region" description="Helical" evidence="18">
    <location>
        <begin position="2078"/>
        <end position="2101"/>
    </location>
</feature>
<feature type="region of interest" description="Disordered" evidence="17">
    <location>
        <begin position="962"/>
        <end position="1248"/>
    </location>
</feature>
<feature type="transmembrane region" description="Helical" evidence="18">
    <location>
        <begin position="2108"/>
        <end position="2124"/>
    </location>
</feature>
<evidence type="ECO:0000259" key="20">
    <source>
        <dbReference type="Pfam" id="PF08407"/>
    </source>
</evidence>
<keyword evidence="9 18" id="KW-1133">Transmembrane helix</keyword>
<feature type="transmembrane region" description="Helical" evidence="18">
    <location>
        <begin position="771"/>
        <end position="791"/>
    </location>
</feature>
<feature type="transmembrane region" description="Helical" evidence="18">
    <location>
        <begin position="1668"/>
        <end position="1690"/>
    </location>
</feature>
<dbReference type="Pfam" id="PF08407">
    <property type="entry name" value="Chitin_synth_1N"/>
    <property type="match status" value="1"/>
</dbReference>
<evidence type="ECO:0000256" key="6">
    <source>
        <dbReference type="ARBA" id="ARBA00022676"/>
    </source>
</evidence>
<keyword evidence="22" id="KW-1185">Reference proteome</keyword>
<reference evidence="21" key="2">
    <citation type="journal article" date="2019" name="IMA Fungus">
        <title>Genome sequencing and comparison of five Tilletia species to identify candidate genes for the detection of regulated species infecting wheat.</title>
        <authorList>
            <person name="Nguyen H.D.T."/>
            <person name="Sultana T."/>
            <person name="Kesanakurti P."/>
            <person name="Hambleton S."/>
        </authorList>
    </citation>
    <scope>NUCLEOTIDE SEQUENCE</scope>
    <source>
        <strain evidence="21">DAOMC 236426</strain>
    </source>
</reference>
<keyword evidence="7" id="KW-0808">Transferase</keyword>
<feature type="compositionally biased region" description="Acidic residues" evidence="17">
    <location>
        <begin position="1498"/>
        <end position="1520"/>
    </location>
</feature>
<comment type="function">
    <text evidence="15">Polymerizes chitin, a structural polymer of the cell wall and septum, by transferring the sugar moiety of UDP-GlcNAc to the non-reducing end of the growing chitin polymer.</text>
</comment>
<dbReference type="GO" id="GO:0006031">
    <property type="term" value="P:chitin biosynthetic process"/>
    <property type="evidence" value="ECO:0007669"/>
    <property type="project" value="TreeGrafter"/>
</dbReference>